<protein>
    <recommendedName>
        <fullName evidence="1">Stage 0 sporulation protein A homolog</fullName>
    </recommendedName>
</protein>
<dbReference type="Pfam" id="PF00072">
    <property type="entry name" value="Response_reg"/>
    <property type="match status" value="1"/>
</dbReference>
<dbReference type="GO" id="GO:0000976">
    <property type="term" value="F:transcription cis-regulatory region binding"/>
    <property type="evidence" value="ECO:0007669"/>
    <property type="project" value="TreeGrafter"/>
</dbReference>
<dbReference type="PROSITE" id="PS50110">
    <property type="entry name" value="RESPONSE_REGULATORY"/>
    <property type="match status" value="1"/>
</dbReference>
<keyword evidence="4" id="KW-0805">Transcription regulation</keyword>
<evidence type="ECO:0000256" key="9">
    <source>
        <dbReference type="PROSITE-ProRule" id="PRU01091"/>
    </source>
</evidence>
<evidence type="ECO:0000256" key="4">
    <source>
        <dbReference type="ARBA" id="ARBA00023015"/>
    </source>
</evidence>
<evidence type="ECO:0000259" key="11">
    <source>
        <dbReference type="PROSITE" id="PS51755"/>
    </source>
</evidence>
<keyword evidence="5 9" id="KW-0238">DNA-binding</keyword>
<dbReference type="Pfam" id="PF00486">
    <property type="entry name" value="Trans_reg_C"/>
    <property type="match status" value="1"/>
</dbReference>
<dbReference type="EMBL" id="AQFT01000126">
    <property type="protein sequence ID" value="EMZ21848.1"/>
    <property type="molecule type" value="Genomic_DNA"/>
</dbReference>
<dbReference type="AlphaFoldDB" id="N2A5Y8"/>
<gene>
    <name evidence="12" type="ORF">C823_04299</name>
</gene>
<dbReference type="InterPro" id="IPR036388">
    <property type="entry name" value="WH-like_DNA-bd_sf"/>
</dbReference>
<dbReference type="SMART" id="SM00862">
    <property type="entry name" value="Trans_reg_C"/>
    <property type="match status" value="1"/>
</dbReference>
<keyword evidence="3" id="KW-0902">Two-component regulatory system</keyword>
<dbReference type="InterPro" id="IPR001789">
    <property type="entry name" value="Sig_transdc_resp-reg_receiver"/>
</dbReference>
<organism evidence="12 13">
    <name type="scientific">Eubacterium plexicaudatum ASF492</name>
    <dbReference type="NCBI Taxonomy" id="1235802"/>
    <lineage>
        <taxon>Bacteria</taxon>
        <taxon>Bacillati</taxon>
        <taxon>Bacillota</taxon>
        <taxon>Clostridia</taxon>
        <taxon>Eubacteriales</taxon>
        <taxon>Eubacteriaceae</taxon>
        <taxon>Eubacterium</taxon>
    </lineage>
</organism>
<evidence type="ECO:0000256" key="7">
    <source>
        <dbReference type="ARBA" id="ARBA00024867"/>
    </source>
</evidence>
<dbReference type="InterPro" id="IPR001867">
    <property type="entry name" value="OmpR/PhoB-type_DNA-bd"/>
</dbReference>
<comment type="caution">
    <text evidence="12">The sequence shown here is derived from an EMBL/GenBank/DDBJ whole genome shotgun (WGS) entry which is preliminary data.</text>
</comment>
<comment type="function">
    <text evidence="7">May play the central regulatory role in sporulation. It may be an element of the effector pathway responsible for the activation of sporulation genes in response to nutritional stress. Spo0A may act in concert with spo0H (a sigma factor) to control the expression of some genes that are critical to the sporulation process.</text>
</comment>
<dbReference type="PANTHER" id="PTHR48111">
    <property type="entry name" value="REGULATOR OF RPOS"/>
    <property type="match status" value="1"/>
</dbReference>
<dbReference type="Gene3D" id="1.10.10.10">
    <property type="entry name" value="Winged helix-like DNA-binding domain superfamily/Winged helix DNA-binding domain"/>
    <property type="match status" value="1"/>
</dbReference>
<dbReference type="SUPFAM" id="SSF52172">
    <property type="entry name" value="CheY-like"/>
    <property type="match status" value="1"/>
</dbReference>
<accession>N2A5Y8</accession>
<dbReference type="PROSITE" id="PS51755">
    <property type="entry name" value="OMPR_PHOB"/>
    <property type="match status" value="1"/>
</dbReference>
<feature type="domain" description="OmpR/PhoB-type" evidence="11">
    <location>
        <begin position="139"/>
        <end position="236"/>
    </location>
</feature>
<dbReference type="SMART" id="SM00448">
    <property type="entry name" value="REC"/>
    <property type="match status" value="1"/>
</dbReference>
<dbReference type="CDD" id="cd00383">
    <property type="entry name" value="trans_reg_C"/>
    <property type="match status" value="1"/>
</dbReference>
<dbReference type="GO" id="GO:0032993">
    <property type="term" value="C:protein-DNA complex"/>
    <property type="evidence" value="ECO:0007669"/>
    <property type="project" value="TreeGrafter"/>
</dbReference>
<keyword evidence="13" id="KW-1185">Reference proteome</keyword>
<evidence type="ECO:0000259" key="10">
    <source>
        <dbReference type="PROSITE" id="PS50110"/>
    </source>
</evidence>
<dbReference type="PATRIC" id="fig|1235802.3.peg.4565"/>
<dbReference type="GO" id="GO:0005829">
    <property type="term" value="C:cytosol"/>
    <property type="evidence" value="ECO:0007669"/>
    <property type="project" value="TreeGrafter"/>
</dbReference>
<feature type="modified residue" description="4-aspartylphosphate" evidence="8">
    <location>
        <position position="52"/>
    </location>
</feature>
<proteinExistence type="predicted"/>
<dbReference type="PANTHER" id="PTHR48111:SF2">
    <property type="entry name" value="RESPONSE REGULATOR SAER"/>
    <property type="match status" value="1"/>
</dbReference>
<evidence type="ECO:0000256" key="1">
    <source>
        <dbReference type="ARBA" id="ARBA00018672"/>
    </source>
</evidence>
<dbReference type="Proteomes" id="UP000012589">
    <property type="component" value="Unassembled WGS sequence"/>
</dbReference>
<dbReference type="GO" id="GO:0006355">
    <property type="term" value="P:regulation of DNA-templated transcription"/>
    <property type="evidence" value="ECO:0007669"/>
    <property type="project" value="InterPro"/>
</dbReference>
<dbReference type="InterPro" id="IPR039420">
    <property type="entry name" value="WalR-like"/>
</dbReference>
<evidence type="ECO:0000256" key="2">
    <source>
        <dbReference type="ARBA" id="ARBA00022553"/>
    </source>
</evidence>
<dbReference type="SUPFAM" id="SSF46894">
    <property type="entry name" value="C-terminal effector domain of the bipartite response regulators"/>
    <property type="match status" value="1"/>
</dbReference>
<evidence type="ECO:0000256" key="5">
    <source>
        <dbReference type="ARBA" id="ARBA00023125"/>
    </source>
</evidence>
<evidence type="ECO:0000256" key="8">
    <source>
        <dbReference type="PROSITE-ProRule" id="PRU00169"/>
    </source>
</evidence>
<dbReference type="Gene3D" id="3.40.50.2300">
    <property type="match status" value="1"/>
</dbReference>
<dbReference type="eggNOG" id="COG0745">
    <property type="taxonomic scope" value="Bacteria"/>
</dbReference>
<dbReference type="OrthoDB" id="9790442at2"/>
<evidence type="ECO:0000256" key="3">
    <source>
        <dbReference type="ARBA" id="ARBA00023012"/>
    </source>
</evidence>
<evidence type="ECO:0000313" key="13">
    <source>
        <dbReference type="Proteomes" id="UP000012589"/>
    </source>
</evidence>
<evidence type="ECO:0000313" key="12">
    <source>
        <dbReference type="EMBL" id="EMZ21848.1"/>
    </source>
</evidence>
<reference evidence="12 13" key="1">
    <citation type="journal article" date="2014" name="Genome Announc.">
        <title>Draft genome sequences of the altered schaedler flora, a defined bacterial community from gnotobiotic mice.</title>
        <authorList>
            <person name="Wannemuehler M.J."/>
            <person name="Overstreet A.M."/>
            <person name="Ward D.V."/>
            <person name="Phillips G.J."/>
        </authorList>
    </citation>
    <scope>NUCLEOTIDE SEQUENCE [LARGE SCALE GENOMIC DNA]</scope>
    <source>
        <strain evidence="12 13">ASF492</strain>
    </source>
</reference>
<keyword evidence="6" id="KW-0804">Transcription</keyword>
<name>N2A5Y8_9FIRM</name>
<dbReference type="Gene3D" id="6.10.250.690">
    <property type="match status" value="1"/>
</dbReference>
<dbReference type="FunFam" id="1.10.10.10:FF:000018">
    <property type="entry name" value="DNA-binding response regulator ResD"/>
    <property type="match status" value="1"/>
</dbReference>
<dbReference type="STRING" id="1235802.C823_04299"/>
<feature type="DNA-binding region" description="OmpR/PhoB-type" evidence="9">
    <location>
        <begin position="139"/>
        <end position="236"/>
    </location>
</feature>
<dbReference type="GO" id="GO:0000156">
    <property type="term" value="F:phosphorelay response regulator activity"/>
    <property type="evidence" value="ECO:0007669"/>
    <property type="project" value="TreeGrafter"/>
</dbReference>
<evidence type="ECO:0000256" key="6">
    <source>
        <dbReference type="ARBA" id="ARBA00023163"/>
    </source>
</evidence>
<sequence>MPKILIVEDDAGNNQMIRDYLENHGYTCISAYSGSEAKLLFEMEQFDLVLLDLMLPGVSGEELIVPFSNKAPVIVLSAKSGVDSKVQALSEGAEDYICKPFDLSELLVRIQVQLRRSRNIDMERIAMERIAMDPSNSINRIYTYRAWTLNPDTQEMTAQGEPVELTKHEFLIMELLIRNPKKVFTKQMIYEYAWGEEYLAEDKTINVHISNIRTKLKKSGTDTYIRTVWGIGFKLS</sequence>
<dbReference type="HOGENOM" id="CLU_000445_30_3_9"/>
<keyword evidence="2 8" id="KW-0597">Phosphoprotein</keyword>
<dbReference type="InterPro" id="IPR011006">
    <property type="entry name" value="CheY-like_superfamily"/>
</dbReference>
<feature type="domain" description="Response regulatory" evidence="10">
    <location>
        <begin position="3"/>
        <end position="114"/>
    </location>
</feature>
<dbReference type="InterPro" id="IPR016032">
    <property type="entry name" value="Sig_transdc_resp-reg_C-effctor"/>
</dbReference>